<comment type="caution">
    <text evidence="2">The sequence shown here is derived from an EMBL/GenBank/DDBJ whole genome shotgun (WGS) entry which is preliminary data.</text>
</comment>
<evidence type="ECO:0000256" key="1">
    <source>
        <dbReference type="SAM" id="Phobius"/>
    </source>
</evidence>
<keyword evidence="1" id="KW-1133">Transmembrane helix</keyword>
<evidence type="ECO:0000313" key="3">
    <source>
        <dbReference type="Proteomes" id="UP000287401"/>
    </source>
</evidence>
<name>A0A430C8Q6_SPHYA</name>
<accession>A0A430C8Q6</accession>
<keyword evidence="1" id="KW-0472">Membrane</keyword>
<dbReference type="EMBL" id="QRAL01000002">
    <property type="protein sequence ID" value="RSU61389.1"/>
    <property type="molecule type" value="Genomic_DNA"/>
</dbReference>
<protein>
    <submittedName>
        <fullName evidence="2">Uncharacterized protein</fullName>
    </submittedName>
</protein>
<gene>
    <name evidence="2" type="ORF">DAH51_01970</name>
</gene>
<dbReference type="AlphaFoldDB" id="A0A430C8Q6"/>
<dbReference type="RefSeq" id="WP_125997104.1">
    <property type="nucleotide sequence ID" value="NZ_QRAL01000002.1"/>
</dbReference>
<proteinExistence type="predicted"/>
<feature type="transmembrane region" description="Helical" evidence="1">
    <location>
        <begin position="6"/>
        <end position="24"/>
    </location>
</feature>
<reference evidence="2 3" key="1">
    <citation type="submission" date="2018-07" db="EMBL/GenBank/DDBJ databases">
        <title>Genomic and Epidemiologic Investigation of an Indolent Hospital Outbreak.</title>
        <authorList>
            <person name="Johnson R.C."/>
            <person name="Deming C."/>
            <person name="Conlan S."/>
            <person name="Zellmer C.J."/>
            <person name="Michelin A.V."/>
            <person name="Lee-Lin S."/>
            <person name="Thomas P.J."/>
            <person name="Park M."/>
            <person name="Weingarten R.A."/>
            <person name="Less J."/>
            <person name="Dekker J.P."/>
            <person name="Frank K.M."/>
            <person name="Musser K.A."/>
            <person name="Mcquiston J.R."/>
            <person name="Henderson D.K."/>
            <person name="Lau A.F."/>
            <person name="Palmore T.N."/>
            <person name="Segre J.A."/>
        </authorList>
    </citation>
    <scope>NUCLEOTIDE SEQUENCE [LARGE SCALE GENOMIC DNA]</scope>
    <source>
        <strain evidence="2 3">SK-NIH.Env6_1116</strain>
    </source>
</reference>
<dbReference type="Proteomes" id="UP000287401">
    <property type="component" value="Unassembled WGS sequence"/>
</dbReference>
<organism evidence="2 3">
    <name type="scientific">Sphingobium yanoikuyae</name>
    <name type="common">Sphingomonas yanoikuyae</name>
    <dbReference type="NCBI Taxonomy" id="13690"/>
    <lineage>
        <taxon>Bacteria</taxon>
        <taxon>Pseudomonadati</taxon>
        <taxon>Pseudomonadota</taxon>
        <taxon>Alphaproteobacteria</taxon>
        <taxon>Sphingomonadales</taxon>
        <taxon>Sphingomonadaceae</taxon>
        <taxon>Sphingobium</taxon>
    </lineage>
</organism>
<sequence>MTQGKTSIIAVVTLIIGFGAGFALRPVIVPVERTTAVAGPIPVAVPAPAGPRAKSYFAAHLDEARQIMAQCAEGSVRSEECFNADMAITEADATARHKRFFGK</sequence>
<evidence type="ECO:0000313" key="2">
    <source>
        <dbReference type="EMBL" id="RSU61389.1"/>
    </source>
</evidence>
<keyword evidence="1" id="KW-0812">Transmembrane</keyword>